<keyword evidence="3" id="KW-1185">Reference proteome</keyword>
<feature type="domain" description="DNA helicase Pif1-like 2B" evidence="1">
    <location>
        <begin position="15"/>
        <end position="41"/>
    </location>
</feature>
<dbReference type="Pfam" id="PF21530">
    <property type="entry name" value="Pif1_2B_dom"/>
    <property type="match status" value="1"/>
</dbReference>
<evidence type="ECO:0000259" key="1">
    <source>
        <dbReference type="Pfam" id="PF21530"/>
    </source>
</evidence>
<name>A0A2G5CJ88_AQUCA</name>
<protein>
    <recommendedName>
        <fullName evidence="1">DNA helicase Pif1-like 2B domain-containing protein</fullName>
    </recommendedName>
</protein>
<organism evidence="2 3">
    <name type="scientific">Aquilegia coerulea</name>
    <name type="common">Rocky mountain columbine</name>
    <dbReference type="NCBI Taxonomy" id="218851"/>
    <lineage>
        <taxon>Eukaryota</taxon>
        <taxon>Viridiplantae</taxon>
        <taxon>Streptophyta</taxon>
        <taxon>Embryophyta</taxon>
        <taxon>Tracheophyta</taxon>
        <taxon>Spermatophyta</taxon>
        <taxon>Magnoliopsida</taxon>
        <taxon>Ranunculales</taxon>
        <taxon>Ranunculaceae</taxon>
        <taxon>Thalictroideae</taxon>
        <taxon>Aquilegia</taxon>
    </lineage>
</organism>
<dbReference type="InParanoid" id="A0A2G5CJ88"/>
<dbReference type="Proteomes" id="UP000230069">
    <property type="component" value="Unassembled WGS sequence"/>
</dbReference>
<sequence length="67" mass="7328">MAIQKEIMTIGIIVRVGMTIGLTINLAPKNGLCNGTRLMVMCCAPHYIQAKILNGDNASCFHFKFSN</sequence>
<dbReference type="EMBL" id="KZ305067">
    <property type="protein sequence ID" value="PIA31375.1"/>
    <property type="molecule type" value="Genomic_DNA"/>
</dbReference>
<dbReference type="AlphaFoldDB" id="A0A2G5CJ88"/>
<reference evidence="2 3" key="1">
    <citation type="submission" date="2017-09" db="EMBL/GenBank/DDBJ databases">
        <title>WGS assembly of Aquilegia coerulea Goldsmith.</title>
        <authorList>
            <person name="Hodges S."/>
            <person name="Kramer E."/>
            <person name="Nordborg M."/>
            <person name="Tomkins J."/>
            <person name="Borevitz J."/>
            <person name="Derieg N."/>
            <person name="Yan J."/>
            <person name="Mihaltcheva S."/>
            <person name="Hayes R.D."/>
            <person name="Rokhsar D."/>
        </authorList>
    </citation>
    <scope>NUCLEOTIDE SEQUENCE [LARGE SCALE GENOMIC DNA]</scope>
    <source>
        <strain evidence="3">cv. Goldsmith</strain>
    </source>
</reference>
<gene>
    <name evidence="2" type="ORF">AQUCO_05000043v1</name>
</gene>
<proteinExistence type="predicted"/>
<accession>A0A2G5CJ88</accession>
<dbReference type="InterPro" id="IPR049163">
    <property type="entry name" value="Pif1-like_2B_dom"/>
</dbReference>
<evidence type="ECO:0000313" key="2">
    <source>
        <dbReference type="EMBL" id="PIA31375.1"/>
    </source>
</evidence>
<evidence type="ECO:0000313" key="3">
    <source>
        <dbReference type="Proteomes" id="UP000230069"/>
    </source>
</evidence>